<name>A0A1H9EMX4_9PSEU</name>
<evidence type="ECO:0000313" key="3">
    <source>
        <dbReference type="Proteomes" id="UP000199028"/>
    </source>
</evidence>
<dbReference type="Gene3D" id="2.40.50.140">
    <property type="entry name" value="Nucleic acid-binding proteins"/>
    <property type="match status" value="1"/>
</dbReference>
<dbReference type="OrthoDB" id="9809878at2"/>
<reference evidence="3" key="1">
    <citation type="submission" date="2016-10" db="EMBL/GenBank/DDBJ databases">
        <authorList>
            <person name="Varghese N."/>
            <person name="Submissions S."/>
        </authorList>
    </citation>
    <scope>NUCLEOTIDE SEQUENCE [LARGE SCALE GENOMIC DNA]</scope>
    <source>
        <strain evidence="3">CGMCC 4.578</strain>
    </source>
</reference>
<evidence type="ECO:0008006" key="4">
    <source>
        <dbReference type="Google" id="ProtNLM"/>
    </source>
</evidence>
<keyword evidence="3" id="KW-1185">Reference proteome</keyword>
<sequence>MAENLIPQIGDLRGEPREIENSDSFEVRMTLGLNNERRYDKNAGGWVDGPASFLEVACFGSLAKHILDSNWTSGLKIMVYGHLANNDSIDPATGKTIPAFLLKAVHAGPSAQRGPVTASRAAKPRQRPVRVGDTFAHITRQLQEAQRRRSEAAAETPAAA</sequence>
<dbReference type="InterPro" id="IPR012340">
    <property type="entry name" value="NA-bd_OB-fold"/>
</dbReference>
<dbReference type="EMBL" id="FOFT01000002">
    <property type="protein sequence ID" value="SEQ26573.1"/>
    <property type="molecule type" value="Genomic_DNA"/>
</dbReference>
<proteinExistence type="predicted"/>
<feature type="region of interest" description="Disordered" evidence="1">
    <location>
        <begin position="111"/>
        <end position="135"/>
    </location>
</feature>
<feature type="region of interest" description="Disordered" evidence="1">
    <location>
        <begin position="141"/>
        <end position="160"/>
    </location>
</feature>
<evidence type="ECO:0000313" key="2">
    <source>
        <dbReference type="EMBL" id="SEQ26573.1"/>
    </source>
</evidence>
<organism evidence="2 3">
    <name type="scientific">Lentzea flaviverrucosa</name>
    <dbReference type="NCBI Taxonomy" id="200379"/>
    <lineage>
        <taxon>Bacteria</taxon>
        <taxon>Bacillati</taxon>
        <taxon>Actinomycetota</taxon>
        <taxon>Actinomycetes</taxon>
        <taxon>Pseudonocardiales</taxon>
        <taxon>Pseudonocardiaceae</taxon>
        <taxon>Lentzea</taxon>
    </lineage>
</organism>
<dbReference type="RefSeq" id="WP_090063659.1">
    <property type="nucleotide sequence ID" value="NZ_FOFT01000002.1"/>
</dbReference>
<gene>
    <name evidence="2" type="ORF">SAMN05216195_10216</name>
</gene>
<dbReference type="AlphaFoldDB" id="A0A1H9EMX4"/>
<evidence type="ECO:0000256" key="1">
    <source>
        <dbReference type="SAM" id="MobiDB-lite"/>
    </source>
</evidence>
<protein>
    <recommendedName>
        <fullName evidence="4">Single-stranded DNA-binding protein</fullName>
    </recommendedName>
</protein>
<accession>A0A1H9EMX4</accession>
<dbReference type="Proteomes" id="UP000199028">
    <property type="component" value="Unassembled WGS sequence"/>
</dbReference>
<dbReference type="SUPFAM" id="SSF50249">
    <property type="entry name" value="Nucleic acid-binding proteins"/>
    <property type="match status" value="1"/>
</dbReference>